<feature type="region of interest" description="Disordered" evidence="1">
    <location>
        <begin position="125"/>
        <end position="144"/>
    </location>
</feature>
<keyword evidence="2" id="KW-0472">Membrane</keyword>
<keyword evidence="3" id="KW-0732">Signal</keyword>
<sequence length="198" mass="20839">MHLFSVIPRGVLTLLFASLLLSLADAHSYFIVTSPTQGTQLQNGAANRITWIKGLLDDIDAFDVEMSRLSVDGLILVARDVPAGSGSFNLFLQDVPSADDYYLLFLNSTSGVMFTTSSRFSIGDSSSNATATEPDSSAPTVTISGGPNPLNDFATTFPPSANGVAMPGWKAIEGSKGQLIGLFMAMMLCMAGGAFTLL</sequence>
<evidence type="ECO:0000313" key="5">
    <source>
        <dbReference type="Proteomes" id="UP001497453"/>
    </source>
</evidence>
<feature type="signal peptide" evidence="3">
    <location>
        <begin position="1"/>
        <end position="26"/>
    </location>
</feature>
<name>A0ABP1CSC9_9APHY</name>
<reference evidence="5" key="1">
    <citation type="submission" date="2024-04" db="EMBL/GenBank/DDBJ databases">
        <authorList>
            <person name="Shaw F."/>
            <person name="Minotto A."/>
        </authorList>
    </citation>
    <scope>NUCLEOTIDE SEQUENCE [LARGE SCALE GENOMIC DNA]</scope>
</reference>
<evidence type="ECO:0000256" key="1">
    <source>
        <dbReference type="SAM" id="MobiDB-lite"/>
    </source>
</evidence>
<keyword evidence="2" id="KW-1133">Transmembrane helix</keyword>
<evidence type="ECO:0000313" key="4">
    <source>
        <dbReference type="EMBL" id="CAL1698597.1"/>
    </source>
</evidence>
<keyword evidence="5" id="KW-1185">Reference proteome</keyword>
<dbReference type="Proteomes" id="UP001497453">
    <property type="component" value="Chromosome 10"/>
</dbReference>
<dbReference type="EMBL" id="OZ037953">
    <property type="protein sequence ID" value="CAL1698597.1"/>
    <property type="molecule type" value="Genomic_DNA"/>
</dbReference>
<evidence type="ECO:0000256" key="3">
    <source>
        <dbReference type="SAM" id="SignalP"/>
    </source>
</evidence>
<accession>A0ABP1CSC9</accession>
<keyword evidence="2" id="KW-0812">Transmembrane</keyword>
<feature type="transmembrane region" description="Helical" evidence="2">
    <location>
        <begin position="179"/>
        <end position="197"/>
    </location>
</feature>
<protein>
    <submittedName>
        <fullName evidence="4">Uncharacterized protein</fullName>
    </submittedName>
</protein>
<feature type="chain" id="PRO_5045431080" evidence="3">
    <location>
        <begin position="27"/>
        <end position="198"/>
    </location>
</feature>
<organism evidence="4 5">
    <name type="scientific">Somion occarium</name>
    <dbReference type="NCBI Taxonomy" id="3059160"/>
    <lineage>
        <taxon>Eukaryota</taxon>
        <taxon>Fungi</taxon>
        <taxon>Dikarya</taxon>
        <taxon>Basidiomycota</taxon>
        <taxon>Agaricomycotina</taxon>
        <taxon>Agaricomycetes</taxon>
        <taxon>Polyporales</taxon>
        <taxon>Cerrenaceae</taxon>
        <taxon>Somion</taxon>
    </lineage>
</organism>
<evidence type="ECO:0000256" key="2">
    <source>
        <dbReference type="SAM" id="Phobius"/>
    </source>
</evidence>
<gene>
    <name evidence="4" type="ORF">GFSPODELE1_LOCUS2220</name>
</gene>
<proteinExistence type="predicted"/>